<keyword evidence="1" id="KW-0472">Membrane</keyword>
<keyword evidence="3" id="KW-1185">Reference proteome</keyword>
<feature type="transmembrane region" description="Helical" evidence="1">
    <location>
        <begin position="88"/>
        <end position="109"/>
    </location>
</feature>
<organism evidence="2 3">
    <name type="scientific">Pyrenophora seminiperda CCB06</name>
    <dbReference type="NCBI Taxonomy" id="1302712"/>
    <lineage>
        <taxon>Eukaryota</taxon>
        <taxon>Fungi</taxon>
        <taxon>Dikarya</taxon>
        <taxon>Ascomycota</taxon>
        <taxon>Pezizomycotina</taxon>
        <taxon>Dothideomycetes</taxon>
        <taxon>Pleosporomycetidae</taxon>
        <taxon>Pleosporales</taxon>
        <taxon>Pleosporineae</taxon>
        <taxon>Pleosporaceae</taxon>
        <taxon>Pyrenophora</taxon>
    </lineage>
</organism>
<gene>
    <name evidence="2" type="ORF">GMOD_00008949</name>
</gene>
<name>A0A3M7MF70_9PLEO</name>
<evidence type="ECO:0000313" key="2">
    <source>
        <dbReference type="EMBL" id="RMZ73153.1"/>
    </source>
</evidence>
<keyword evidence="1" id="KW-1133">Transmembrane helix</keyword>
<evidence type="ECO:0000256" key="1">
    <source>
        <dbReference type="SAM" id="Phobius"/>
    </source>
</evidence>
<dbReference type="AlphaFoldDB" id="A0A3M7MF70"/>
<keyword evidence="1" id="KW-0812">Transmembrane</keyword>
<accession>A0A3M7MF70</accession>
<sequence length="136" mass="14362">MFMSPWIVMWQPSDLSKFKVDYASSLAKLLQIDFTPTPTGVVTPAAVTPADAATPATAAPPSRSNLPSATANVAMTLTSSGLSTGAKAGIGIGAAIGALLLCVLVFILYRQRLRKKSKLDRLSAIQNEQPELMQTD</sequence>
<protein>
    <submittedName>
        <fullName evidence="2">SH3 domain</fullName>
    </submittedName>
</protein>
<reference evidence="2 3" key="1">
    <citation type="journal article" date="2014" name="PLoS ONE">
        <title>De novo Genome Assembly of the Fungal Plant Pathogen Pyrenophora semeniperda.</title>
        <authorList>
            <person name="Soliai M.M."/>
            <person name="Meyer S.E."/>
            <person name="Udall J.A."/>
            <person name="Elzinga D.E."/>
            <person name="Hermansen R.A."/>
            <person name="Bodily P.M."/>
            <person name="Hart A.A."/>
            <person name="Coleman C.E."/>
        </authorList>
    </citation>
    <scope>NUCLEOTIDE SEQUENCE [LARGE SCALE GENOMIC DNA]</scope>
    <source>
        <strain evidence="2 3">CCB06</strain>
        <tissue evidence="2">Mycelium</tissue>
    </source>
</reference>
<dbReference type="OrthoDB" id="3681770at2759"/>
<dbReference type="EMBL" id="KE747839">
    <property type="protein sequence ID" value="RMZ73153.1"/>
    <property type="molecule type" value="Genomic_DNA"/>
</dbReference>
<evidence type="ECO:0000313" key="3">
    <source>
        <dbReference type="Proteomes" id="UP000265663"/>
    </source>
</evidence>
<dbReference type="Proteomes" id="UP000265663">
    <property type="component" value="Unassembled WGS sequence"/>
</dbReference>
<proteinExistence type="predicted"/>